<dbReference type="Proteomes" id="UP000276133">
    <property type="component" value="Unassembled WGS sequence"/>
</dbReference>
<organism evidence="3 4">
    <name type="scientific">Brachionus plicatilis</name>
    <name type="common">Marine rotifer</name>
    <name type="synonym">Brachionus muelleri</name>
    <dbReference type="NCBI Taxonomy" id="10195"/>
    <lineage>
        <taxon>Eukaryota</taxon>
        <taxon>Metazoa</taxon>
        <taxon>Spiralia</taxon>
        <taxon>Gnathifera</taxon>
        <taxon>Rotifera</taxon>
        <taxon>Eurotatoria</taxon>
        <taxon>Monogononta</taxon>
        <taxon>Pseudotrocha</taxon>
        <taxon>Ploima</taxon>
        <taxon>Brachionidae</taxon>
        <taxon>Brachionus</taxon>
    </lineage>
</organism>
<dbReference type="Pfam" id="PF15295">
    <property type="entry name" value="CCDC50_N"/>
    <property type="match status" value="1"/>
</dbReference>
<proteinExistence type="predicted"/>
<evidence type="ECO:0000259" key="2">
    <source>
        <dbReference type="Pfam" id="PF15295"/>
    </source>
</evidence>
<feature type="region of interest" description="Disordered" evidence="1">
    <location>
        <begin position="298"/>
        <end position="402"/>
    </location>
</feature>
<dbReference type="AlphaFoldDB" id="A0A3M7PB72"/>
<keyword evidence="4" id="KW-1185">Reference proteome</keyword>
<comment type="caution">
    <text evidence="3">The sequence shown here is derived from an EMBL/GenBank/DDBJ whole genome shotgun (WGS) entry which is preliminary data.</text>
</comment>
<reference evidence="3 4" key="1">
    <citation type="journal article" date="2018" name="Sci. Rep.">
        <title>Genomic signatures of local adaptation to the degree of environmental predictability in rotifers.</title>
        <authorList>
            <person name="Franch-Gras L."/>
            <person name="Hahn C."/>
            <person name="Garcia-Roger E.M."/>
            <person name="Carmona M.J."/>
            <person name="Serra M."/>
            <person name="Gomez A."/>
        </authorList>
    </citation>
    <scope>NUCLEOTIDE SEQUENCE [LARGE SCALE GENOMIC DNA]</scope>
    <source>
        <strain evidence="3">HYR1</strain>
    </source>
</reference>
<evidence type="ECO:0000313" key="3">
    <source>
        <dbReference type="EMBL" id="RMZ95967.1"/>
    </source>
</evidence>
<dbReference type="InterPro" id="IPR029311">
    <property type="entry name" value="CCDC50_N"/>
</dbReference>
<protein>
    <recommendedName>
        <fullName evidence="2">Coiled-coil domain-containing protein</fullName>
    </recommendedName>
</protein>
<feature type="domain" description="Coiled-coil" evidence="2">
    <location>
        <begin position="12"/>
        <end position="124"/>
    </location>
</feature>
<feature type="compositionally biased region" description="Polar residues" evidence="1">
    <location>
        <begin position="336"/>
        <end position="357"/>
    </location>
</feature>
<feature type="compositionally biased region" description="Basic residues" evidence="1">
    <location>
        <begin position="385"/>
        <end position="396"/>
    </location>
</feature>
<evidence type="ECO:0000313" key="4">
    <source>
        <dbReference type="Proteomes" id="UP000276133"/>
    </source>
</evidence>
<name>A0A3M7PB72_BRAPC</name>
<dbReference type="EMBL" id="REGN01012316">
    <property type="protein sequence ID" value="RMZ95967.1"/>
    <property type="molecule type" value="Genomic_DNA"/>
</dbReference>
<gene>
    <name evidence="3" type="ORF">BpHYR1_013715</name>
</gene>
<sequence length="402" mass="46252">MASGDHKEPKINVKDVCKKFLLKSDEQLANKLQTEEYFDHTKKNRFLKQTNRENIRKSIPLVESIQTDEQKLQSFLKNQNNKLKQLETNDQVLAFELQQKYLEEIQMDQFRRDEELAKKLQQEEILTDSLSQKEADVNQNIYEESYYHDPDDDFSLAMYLQQQEQGQVSREALNDEELARRLQYSENSRLSGNLYSQNSKTRIISIQNLSDYNSLGPHSLASSWSSTALSSFSLNSNNYSRLFVPKRQIDDPRLVKCRAKMSYNYDSLNSSNKYTDHSYEEDSLIETLGNSKSHLEKKAKILPDPKPDSKENVCDSKKGKEKKIKNVIAKIDPTFPKSTDSSNSNDPDQMDSVSTGSAKGKKNGYSSLGDNDTEIFLPIQGQKRGTIKSIKKKRSHTQCLQQ</sequence>
<accession>A0A3M7PB72</accession>
<evidence type="ECO:0000256" key="1">
    <source>
        <dbReference type="SAM" id="MobiDB-lite"/>
    </source>
</evidence>
<dbReference type="OrthoDB" id="9994767at2759"/>
<feature type="compositionally biased region" description="Basic and acidic residues" evidence="1">
    <location>
        <begin position="298"/>
        <end position="318"/>
    </location>
</feature>